<dbReference type="PANTHER" id="PTHR47506:SF1">
    <property type="entry name" value="HTH-TYPE TRANSCRIPTIONAL REGULATOR YJDC"/>
    <property type="match status" value="1"/>
</dbReference>
<evidence type="ECO:0000256" key="1">
    <source>
        <dbReference type="ARBA" id="ARBA00023015"/>
    </source>
</evidence>
<evidence type="ECO:0000256" key="3">
    <source>
        <dbReference type="ARBA" id="ARBA00023163"/>
    </source>
</evidence>
<dbReference type="Pfam" id="PF00440">
    <property type="entry name" value="TetR_N"/>
    <property type="match status" value="1"/>
</dbReference>
<dbReference type="Proteomes" id="UP000635606">
    <property type="component" value="Unassembled WGS sequence"/>
</dbReference>
<dbReference type="Pfam" id="PF16925">
    <property type="entry name" value="TetR_C_13"/>
    <property type="match status" value="1"/>
</dbReference>
<proteinExistence type="predicted"/>
<dbReference type="RefSeq" id="WP_203933715.1">
    <property type="nucleotide sequence ID" value="NZ_BOPH01000126.1"/>
</dbReference>
<dbReference type="SUPFAM" id="SSF48498">
    <property type="entry name" value="Tetracyclin repressor-like, C-terminal domain"/>
    <property type="match status" value="1"/>
</dbReference>
<evidence type="ECO:0000256" key="2">
    <source>
        <dbReference type="ARBA" id="ARBA00023125"/>
    </source>
</evidence>
<name>A0A8J4EFP5_9ACTN</name>
<sequence length="191" mass="20510">MPGGRPRAFDPETALERAMEVFWRQGYDGTSMSDLTAAMDINRPSLYAAFGNKERLFVAVLDRYLAGPAAYAADALALPTAREVVEHLLIGAIGLTEGRGCLHSGHAQSCAPESEPVRQQVLTRRRASTAALRHRLERARREGDLPADADPATLADYVATVTDGIAAQAANGVDADDLRRVVAVAMRAWPG</sequence>
<accession>A0A8J4EFP5</accession>
<dbReference type="PROSITE" id="PS50977">
    <property type="entry name" value="HTH_TETR_2"/>
    <property type="match status" value="1"/>
</dbReference>
<dbReference type="InterPro" id="IPR009057">
    <property type="entry name" value="Homeodomain-like_sf"/>
</dbReference>
<organism evidence="6 7">
    <name type="scientific">Virgisporangium ochraceum</name>
    <dbReference type="NCBI Taxonomy" id="65505"/>
    <lineage>
        <taxon>Bacteria</taxon>
        <taxon>Bacillati</taxon>
        <taxon>Actinomycetota</taxon>
        <taxon>Actinomycetes</taxon>
        <taxon>Micromonosporales</taxon>
        <taxon>Micromonosporaceae</taxon>
        <taxon>Virgisporangium</taxon>
    </lineage>
</organism>
<dbReference type="Gene3D" id="1.10.10.60">
    <property type="entry name" value="Homeodomain-like"/>
    <property type="match status" value="1"/>
</dbReference>
<keyword evidence="3" id="KW-0804">Transcription</keyword>
<dbReference type="Gene3D" id="1.10.357.10">
    <property type="entry name" value="Tetracycline Repressor, domain 2"/>
    <property type="match status" value="1"/>
</dbReference>
<feature type="domain" description="HTH tetR-type" evidence="5">
    <location>
        <begin position="8"/>
        <end position="68"/>
    </location>
</feature>
<dbReference type="InterPro" id="IPR023772">
    <property type="entry name" value="DNA-bd_HTH_TetR-type_CS"/>
</dbReference>
<evidence type="ECO:0000313" key="6">
    <source>
        <dbReference type="EMBL" id="GIJ73900.1"/>
    </source>
</evidence>
<keyword evidence="2 4" id="KW-0238">DNA-binding</keyword>
<feature type="DNA-binding region" description="H-T-H motif" evidence="4">
    <location>
        <begin position="31"/>
        <end position="50"/>
    </location>
</feature>
<dbReference type="SUPFAM" id="SSF46689">
    <property type="entry name" value="Homeodomain-like"/>
    <property type="match status" value="1"/>
</dbReference>
<keyword evidence="1" id="KW-0805">Transcription regulation</keyword>
<reference evidence="6" key="1">
    <citation type="submission" date="2021-01" db="EMBL/GenBank/DDBJ databases">
        <title>Whole genome shotgun sequence of Virgisporangium ochraceum NBRC 16418.</title>
        <authorList>
            <person name="Komaki H."/>
            <person name="Tamura T."/>
        </authorList>
    </citation>
    <scope>NUCLEOTIDE SEQUENCE</scope>
    <source>
        <strain evidence="6">NBRC 16418</strain>
    </source>
</reference>
<dbReference type="InterPro" id="IPR011075">
    <property type="entry name" value="TetR_C"/>
</dbReference>
<dbReference type="AlphaFoldDB" id="A0A8J4EFP5"/>
<protein>
    <submittedName>
        <fullName evidence="6">TetR family transcriptional regulator</fullName>
    </submittedName>
</protein>
<evidence type="ECO:0000313" key="7">
    <source>
        <dbReference type="Proteomes" id="UP000635606"/>
    </source>
</evidence>
<evidence type="ECO:0000256" key="4">
    <source>
        <dbReference type="PROSITE-ProRule" id="PRU00335"/>
    </source>
</evidence>
<keyword evidence="7" id="KW-1185">Reference proteome</keyword>
<dbReference type="GO" id="GO:0003677">
    <property type="term" value="F:DNA binding"/>
    <property type="evidence" value="ECO:0007669"/>
    <property type="project" value="UniProtKB-UniRule"/>
</dbReference>
<gene>
    <name evidence="6" type="ORF">Voc01_088170</name>
</gene>
<dbReference type="PROSITE" id="PS01081">
    <property type="entry name" value="HTH_TETR_1"/>
    <property type="match status" value="1"/>
</dbReference>
<dbReference type="InterPro" id="IPR001647">
    <property type="entry name" value="HTH_TetR"/>
</dbReference>
<dbReference type="InterPro" id="IPR036271">
    <property type="entry name" value="Tet_transcr_reg_TetR-rel_C_sf"/>
</dbReference>
<dbReference type="EMBL" id="BOPH01000126">
    <property type="protein sequence ID" value="GIJ73900.1"/>
    <property type="molecule type" value="Genomic_DNA"/>
</dbReference>
<dbReference type="PANTHER" id="PTHR47506">
    <property type="entry name" value="TRANSCRIPTIONAL REGULATORY PROTEIN"/>
    <property type="match status" value="1"/>
</dbReference>
<evidence type="ECO:0000259" key="5">
    <source>
        <dbReference type="PROSITE" id="PS50977"/>
    </source>
</evidence>
<comment type="caution">
    <text evidence="6">The sequence shown here is derived from an EMBL/GenBank/DDBJ whole genome shotgun (WGS) entry which is preliminary data.</text>
</comment>